<protein>
    <submittedName>
        <fullName evidence="1">Aldose 1-epimerase</fullName>
    </submittedName>
</protein>
<dbReference type="InterPro" id="IPR008183">
    <property type="entry name" value="Aldose_1/G6P_1-epimerase"/>
</dbReference>
<dbReference type="GO" id="GO:0005975">
    <property type="term" value="P:carbohydrate metabolic process"/>
    <property type="evidence" value="ECO:0007669"/>
    <property type="project" value="InterPro"/>
</dbReference>
<dbReference type="GO" id="GO:0030246">
    <property type="term" value="F:carbohydrate binding"/>
    <property type="evidence" value="ECO:0007669"/>
    <property type="project" value="InterPro"/>
</dbReference>
<dbReference type="Proteomes" id="UP000633136">
    <property type="component" value="Unassembled WGS sequence"/>
</dbReference>
<reference evidence="1" key="2">
    <citation type="submission" date="2020-09" db="EMBL/GenBank/DDBJ databases">
        <authorList>
            <person name="Sun Q."/>
            <person name="Zhou Y."/>
        </authorList>
    </citation>
    <scope>NUCLEOTIDE SEQUENCE</scope>
    <source>
        <strain evidence="1">CGMCC 1.15388</strain>
    </source>
</reference>
<dbReference type="GO" id="GO:0016853">
    <property type="term" value="F:isomerase activity"/>
    <property type="evidence" value="ECO:0007669"/>
    <property type="project" value="InterPro"/>
</dbReference>
<dbReference type="Gene3D" id="2.70.98.10">
    <property type="match status" value="1"/>
</dbReference>
<reference evidence="1" key="1">
    <citation type="journal article" date="2014" name="Int. J. Syst. Evol. Microbiol.">
        <title>Complete genome sequence of Corynebacterium casei LMG S-19264T (=DSM 44701T), isolated from a smear-ripened cheese.</title>
        <authorList>
            <consortium name="US DOE Joint Genome Institute (JGI-PGF)"/>
            <person name="Walter F."/>
            <person name="Albersmeier A."/>
            <person name="Kalinowski J."/>
            <person name="Ruckert C."/>
        </authorList>
    </citation>
    <scope>NUCLEOTIDE SEQUENCE</scope>
    <source>
        <strain evidence="1">CGMCC 1.15388</strain>
    </source>
</reference>
<keyword evidence="2" id="KW-1185">Reference proteome</keyword>
<accession>A0A917AKF2</accession>
<dbReference type="Pfam" id="PF01263">
    <property type="entry name" value="Aldose_epim"/>
    <property type="match status" value="2"/>
</dbReference>
<dbReference type="AlphaFoldDB" id="A0A917AKF2"/>
<evidence type="ECO:0000313" key="1">
    <source>
        <dbReference type="EMBL" id="GGE59015.1"/>
    </source>
</evidence>
<proteinExistence type="predicted"/>
<gene>
    <name evidence="1" type="primary">yihR</name>
    <name evidence="1" type="ORF">GCM10011401_02170</name>
</gene>
<evidence type="ECO:0000313" key="2">
    <source>
        <dbReference type="Proteomes" id="UP000633136"/>
    </source>
</evidence>
<organism evidence="1 2">
    <name type="scientific">Nesterenkonia cremea</name>
    <dbReference type="NCBI Taxonomy" id="1882340"/>
    <lineage>
        <taxon>Bacteria</taxon>
        <taxon>Bacillati</taxon>
        <taxon>Actinomycetota</taxon>
        <taxon>Actinomycetes</taxon>
        <taxon>Micrococcales</taxon>
        <taxon>Micrococcaceae</taxon>
        <taxon>Nesterenkonia</taxon>
    </lineage>
</organism>
<dbReference type="EMBL" id="BMIS01000001">
    <property type="protein sequence ID" value="GGE59015.1"/>
    <property type="molecule type" value="Genomic_DNA"/>
</dbReference>
<dbReference type="SUPFAM" id="SSF74650">
    <property type="entry name" value="Galactose mutarotase-like"/>
    <property type="match status" value="1"/>
</dbReference>
<sequence length="308" mass="33071">MNATQAPVVITGGGYIAEVHPRGGQLLSLANGQDDLIVPAANAPSEAYPGAVLVPWPNRICGASYVHDETTYELPVTEEETGAAIHGLLHDTQLSVLSSTEDSVHLTGFLEPTEGYPFRLEISLIYRVAAAFGLSTTLSVRYIPDDADPDVDDFDKASQAPAPFAAGFHPYLTAGAAKLEECRLRLPAQVMALTKADGQLIGRQKVKGDFDLTAGPLLTGRTIDHAFTSLPQQWSAELIHGPSGFLVRMIGDTPWVQVYTGERLDRAGVAVEPMTSPPNAFNSGEDVVHLAPGEWFRTGFTIEAIRHD</sequence>
<name>A0A917AKF2_9MICC</name>
<comment type="caution">
    <text evidence="1">The sequence shown here is derived from an EMBL/GenBank/DDBJ whole genome shotgun (WGS) entry which is preliminary data.</text>
</comment>
<dbReference type="RefSeq" id="WP_188682130.1">
    <property type="nucleotide sequence ID" value="NZ_BMIS01000001.1"/>
</dbReference>
<dbReference type="InterPro" id="IPR011013">
    <property type="entry name" value="Gal_mutarotase_sf_dom"/>
</dbReference>
<dbReference type="InterPro" id="IPR014718">
    <property type="entry name" value="GH-type_carb-bd"/>
</dbReference>